<dbReference type="Proteomes" id="UP001257234">
    <property type="component" value="Unassembled WGS sequence"/>
</dbReference>
<name>A0ABU1EV71_9FLAO</name>
<dbReference type="PROSITE" id="PS51007">
    <property type="entry name" value="CYTC"/>
    <property type="match status" value="1"/>
</dbReference>
<accession>A0ABU1EV71</accession>
<keyword evidence="5" id="KW-1133">Transmembrane helix</keyword>
<keyword evidence="2 4" id="KW-0479">Metal-binding</keyword>
<protein>
    <submittedName>
        <fullName evidence="7">Diheme cytochrome c-553</fullName>
    </submittedName>
</protein>
<dbReference type="SUPFAM" id="SSF46626">
    <property type="entry name" value="Cytochrome c"/>
    <property type="match status" value="1"/>
</dbReference>
<dbReference type="InterPro" id="IPR051459">
    <property type="entry name" value="Cytochrome_c-type_DH"/>
</dbReference>
<keyword evidence="1 4" id="KW-0349">Heme</keyword>
<evidence type="ECO:0000313" key="7">
    <source>
        <dbReference type="EMBL" id="MDR5591932.1"/>
    </source>
</evidence>
<sequence length="210" mass="23268">MLDSNSKFETGRGVYLQVFLAVILMIFAASCKDKDYKEVPEEKKMTMNDSIKRGEYLVKTIGCHDCHSPKRMTERGPQEIPELALSGYQAGDTLPPINSEAIQNGWMLMSGDLTAAVGPWGVSFAANLTSDDTGIGNWSMERFKTAMREGKLKGDKGGRMMLPPMPWQNLGKLTDEDLESMFKYLQSTEPVENAVPAPIPPTKLDSLKTK</sequence>
<evidence type="ECO:0000259" key="6">
    <source>
        <dbReference type="PROSITE" id="PS51007"/>
    </source>
</evidence>
<organism evidence="7 8">
    <name type="scientific">Christiangramia sediminicola</name>
    <dbReference type="NCBI Taxonomy" id="3073267"/>
    <lineage>
        <taxon>Bacteria</taxon>
        <taxon>Pseudomonadati</taxon>
        <taxon>Bacteroidota</taxon>
        <taxon>Flavobacteriia</taxon>
        <taxon>Flavobacteriales</taxon>
        <taxon>Flavobacteriaceae</taxon>
        <taxon>Christiangramia</taxon>
    </lineage>
</organism>
<dbReference type="InterPro" id="IPR036909">
    <property type="entry name" value="Cyt_c-like_dom_sf"/>
</dbReference>
<evidence type="ECO:0000256" key="4">
    <source>
        <dbReference type="PROSITE-ProRule" id="PRU00433"/>
    </source>
</evidence>
<keyword evidence="5" id="KW-0472">Membrane</keyword>
<evidence type="ECO:0000256" key="2">
    <source>
        <dbReference type="ARBA" id="ARBA00022723"/>
    </source>
</evidence>
<reference evidence="8" key="1">
    <citation type="submission" date="2023-07" db="EMBL/GenBank/DDBJ databases">
        <title>Christiangramia sp. SM2212., a novel bacterium of the family Flavobacteriaceae isolated from the sea sediment.</title>
        <authorList>
            <person name="Wang J."/>
            <person name="Zhang X."/>
        </authorList>
    </citation>
    <scope>NUCLEOTIDE SEQUENCE [LARGE SCALE GENOMIC DNA]</scope>
    <source>
        <strain evidence="8">SM2212</strain>
    </source>
</reference>
<gene>
    <name evidence="7" type="ORF">RE431_14910</name>
</gene>
<feature type="domain" description="Cytochrome c" evidence="6">
    <location>
        <begin position="49"/>
        <end position="189"/>
    </location>
</feature>
<dbReference type="InterPro" id="IPR009056">
    <property type="entry name" value="Cyt_c-like_dom"/>
</dbReference>
<comment type="caution">
    <text evidence="7">The sequence shown here is derived from an EMBL/GenBank/DDBJ whole genome shotgun (WGS) entry which is preliminary data.</text>
</comment>
<dbReference type="PROSITE" id="PS51257">
    <property type="entry name" value="PROKAR_LIPOPROTEIN"/>
    <property type="match status" value="1"/>
</dbReference>
<feature type="transmembrane region" description="Helical" evidence="5">
    <location>
        <begin position="12"/>
        <end position="31"/>
    </location>
</feature>
<evidence type="ECO:0000256" key="1">
    <source>
        <dbReference type="ARBA" id="ARBA00022617"/>
    </source>
</evidence>
<evidence type="ECO:0000256" key="3">
    <source>
        <dbReference type="ARBA" id="ARBA00023004"/>
    </source>
</evidence>
<keyword evidence="5" id="KW-0812">Transmembrane</keyword>
<dbReference type="EMBL" id="JAVJIU010000006">
    <property type="protein sequence ID" value="MDR5591932.1"/>
    <property type="molecule type" value="Genomic_DNA"/>
</dbReference>
<keyword evidence="8" id="KW-1185">Reference proteome</keyword>
<dbReference type="PANTHER" id="PTHR35008">
    <property type="entry name" value="BLL4482 PROTEIN-RELATED"/>
    <property type="match status" value="1"/>
</dbReference>
<keyword evidence="3 4" id="KW-0408">Iron</keyword>
<dbReference type="PANTHER" id="PTHR35008:SF4">
    <property type="entry name" value="BLL4482 PROTEIN"/>
    <property type="match status" value="1"/>
</dbReference>
<dbReference type="RefSeq" id="WP_309562765.1">
    <property type="nucleotide sequence ID" value="NZ_JAVJIU010000006.1"/>
</dbReference>
<evidence type="ECO:0000256" key="5">
    <source>
        <dbReference type="SAM" id="Phobius"/>
    </source>
</evidence>
<dbReference type="Gene3D" id="1.10.760.10">
    <property type="entry name" value="Cytochrome c-like domain"/>
    <property type="match status" value="1"/>
</dbReference>
<proteinExistence type="predicted"/>
<evidence type="ECO:0000313" key="8">
    <source>
        <dbReference type="Proteomes" id="UP001257234"/>
    </source>
</evidence>